<dbReference type="InterPro" id="IPR036259">
    <property type="entry name" value="MFS_trans_sf"/>
</dbReference>
<dbReference type="Pfam" id="PF00096">
    <property type="entry name" value="zf-C2H2"/>
    <property type="match status" value="1"/>
</dbReference>
<feature type="transmembrane region" description="Helical" evidence="11">
    <location>
        <begin position="990"/>
        <end position="1012"/>
    </location>
</feature>
<evidence type="ECO:0000256" key="2">
    <source>
        <dbReference type="ARBA" id="ARBA00022448"/>
    </source>
</evidence>
<feature type="compositionally biased region" description="Low complexity" evidence="10">
    <location>
        <begin position="827"/>
        <end position="847"/>
    </location>
</feature>
<comment type="caution">
    <text evidence="13">The sequence shown here is derived from an EMBL/GenBank/DDBJ whole genome shotgun (WGS) entry which is preliminary data.</text>
</comment>
<proteinExistence type="predicted"/>
<feature type="compositionally biased region" description="Low complexity" evidence="10">
    <location>
        <begin position="1343"/>
        <end position="1374"/>
    </location>
</feature>
<dbReference type="Gene3D" id="3.30.160.60">
    <property type="entry name" value="Classic Zinc Finger"/>
    <property type="match status" value="2"/>
</dbReference>
<feature type="region of interest" description="Disordered" evidence="10">
    <location>
        <begin position="339"/>
        <end position="416"/>
    </location>
</feature>
<feature type="transmembrane region" description="Helical" evidence="11">
    <location>
        <begin position="1127"/>
        <end position="1150"/>
    </location>
</feature>
<keyword evidence="2" id="KW-0813">Transport</keyword>
<keyword evidence="5 9" id="KW-0863">Zinc-finger</keyword>
<dbReference type="GO" id="GO:0008270">
    <property type="term" value="F:zinc ion binding"/>
    <property type="evidence" value="ECO:0007669"/>
    <property type="project" value="UniProtKB-KW"/>
</dbReference>
<accession>A0A8H3DFU6</accession>
<evidence type="ECO:0000259" key="12">
    <source>
        <dbReference type="PROSITE" id="PS50157"/>
    </source>
</evidence>
<feature type="compositionally biased region" description="Basic residues" evidence="10">
    <location>
        <begin position="653"/>
        <end position="662"/>
    </location>
</feature>
<keyword evidence="4" id="KW-0479">Metal-binding</keyword>
<evidence type="ECO:0000256" key="6">
    <source>
        <dbReference type="ARBA" id="ARBA00022833"/>
    </source>
</evidence>
<feature type="compositionally biased region" description="Basic and acidic residues" evidence="10">
    <location>
        <begin position="1161"/>
        <end position="1172"/>
    </location>
</feature>
<keyword evidence="3 11" id="KW-0812">Transmembrane</keyword>
<feature type="transmembrane region" description="Helical" evidence="11">
    <location>
        <begin position="1024"/>
        <end position="1043"/>
    </location>
</feature>
<evidence type="ECO:0000256" key="7">
    <source>
        <dbReference type="ARBA" id="ARBA00022989"/>
    </source>
</evidence>
<comment type="subcellular location">
    <subcellularLocation>
        <location evidence="1">Membrane</location>
        <topology evidence="1">Multi-pass membrane protein</topology>
    </subcellularLocation>
</comment>
<evidence type="ECO:0000256" key="11">
    <source>
        <dbReference type="SAM" id="Phobius"/>
    </source>
</evidence>
<dbReference type="InterPro" id="IPR013087">
    <property type="entry name" value="Znf_C2H2_type"/>
</dbReference>
<feature type="region of interest" description="Disordered" evidence="10">
    <location>
        <begin position="152"/>
        <end position="285"/>
    </location>
</feature>
<feature type="compositionally biased region" description="Low complexity" evidence="10">
    <location>
        <begin position="564"/>
        <end position="578"/>
    </location>
</feature>
<organism evidence="13 14">
    <name type="scientific">Rhizoctonia solani</name>
    <dbReference type="NCBI Taxonomy" id="456999"/>
    <lineage>
        <taxon>Eukaryota</taxon>
        <taxon>Fungi</taxon>
        <taxon>Dikarya</taxon>
        <taxon>Basidiomycota</taxon>
        <taxon>Agaricomycotina</taxon>
        <taxon>Agaricomycetes</taxon>
        <taxon>Cantharellales</taxon>
        <taxon>Ceratobasidiaceae</taxon>
        <taxon>Rhizoctonia</taxon>
    </lineage>
</organism>
<feature type="domain" description="C2H2-type" evidence="12">
    <location>
        <begin position="608"/>
        <end position="635"/>
    </location>
</feature>
<feature type="compositionally biased region" description="Polar residues" evidence="10">
    <location>
        <begin position="397"/>
        <end position="407"/>
    </location>
</feature>
<evidence type="ECO:0000256" key="10">
    <source>
        <dbReference type="SAM" id="MobiDB-lite"/>
    </source>
</evidence>
<dbReference type="GO" id="GO:0016020">
    <property type="term" value="C:membrane"/>
    <property type="evidence" value="ECO:0007669"/>
    <property type="project" value="UniProtKB-SubCell"/>
</dbReference>
<dbReference type="PROSITE" id="PS00028">
    <property type="entry name" value="ZINC_FINGER_C2H2_1"/>
    <property type="match status" value="2"/>
</dbReference>
<protein>
    <recommendedName>
        <fullName evidence="12">C2H2-type domain-containing protein</fullName>
    </recommendedName>
</protein>
<dbReference type="EMBL" id="CAJMXA010003885">
    <property type="protein sequence ID" value="CAE6521438.1"/>
    <property type="molecule type" value="Genomic_DNA"/>
</dbReference>
<evidence type="ECO:0000256" key="3">
    <source>
        <dbReference type="ARBA" id="ARBA00022692"/>
    </source>
</evidence>
<feature type="domain" description="C2H2-type" evidence="12">
    <location>
        <begin position="636"/>
        <end position="665"/>
    </location>
</feature>
<evidence type="ECO:0000256" key="9">
    <source>
        <dbReference type="PROSITE-ProRule" id="PRU00042"/>
    </source>
</evidence>
<dbReference type="InterPro" id="IPR036236">
    <property type="entry name" value="Znf_C2H2_sf"/>
</dbReference>
<feature type="transmembrane region" description="Helical" evidence="11">
    <location>
        <begin position="1629"/>
        <end position="1650"/>
    </location>
</feature>
<dbReference type="Proteomes" id="UP000663853">
    <property type="component" value="Unassembled WGS sequence"/>
</dbReference>
<dbReference type="SUPFAM" id="SSF57667">
    <property type="entry name" value="beta-beta-alpha zinc fingers"/>
    <property type="match status" value="1"/>
</dbReference>
<feature type="compositionally biased region" description="Polar residues" evidence="10">
    <location>
        <begin position="166"/>
        <end position="185"/>
    </location>
</feature>
<feature type="region of interest" description="Disordered" evidence="10">
    <location>
        <begin position="90"/>
        <end position="131"/>
    </location>
</feature>
<feature type="region of interest" description="Disordered" evidence="10">
    <location>
        <begin position="1159"/>
        <end position="1194"/>
    </location>
</feature>
<dbReference type="Pfam" id="PF07690">
    <property type="entry name" value="MFS_1"/>
    <property type="match status" value="1"/>
</dbReference>
<evidence type="ECO:0000256" key="5">
    <source>
        <dbReference type="ARBA" id="ARBA00022771"/>
    </source>
</evidence>
<keyword evidence="7 11" id="KW-1133">Transmembrane helix</keyword>
<feature type="compositionally biased region" description="Basic and acidic residues" evidence="10">
    <location>
        <begin position="186"/>
        <end position="201"/>
    </location>
</feature>
<keyword evidence="8 11" id="KW-0472">Membrane</keyword>
<dbReference type="PANTHER" id="PTHR23504:SF17">
    <property type="entry name" value="MAJOR FACILITATOR SUPERFAMILY (MFS) PROFILE DOMAIN-CONTAINING PROTEIN"/>
    <property type="match status" value="1"/>
</dbReference>
<gene>
    <name evidence="13" type="ORF">RDB_LOCUS148284</name>
</gene>
<name>A0A8H3DFU6_9AGAM</name>
<feature type="compositionally biased region" description="Polar residues" evidence="10">
    <location>
        <begin position="230"/>
        <end position="263"/>
    </location>
</feature>
<feature type="transmembrane region" description="Helical" evidence="11">
    <location>
        <begin position="1081"/>
        <end position="1103"/>
    </location>
</feature>
<dbReference type="PANTHER" id="PTHR23504">
    <property type="entry name" value="MAJOR FACILITATOR SUPERFAMILY DOMAIN-CONTAINING PROTEIN 10"/>
    <property type="match status" value="1"/>
</dbReference>
<feature type="transmembrane region" description="Helical" evidence="11">
    <location>
        <begin position="1597"/>
        <end position="1617"/>
    </location>
</feature>
<evidence type="ECO:0000256" key="4">
    <source>
        <dbReference type="ARBA" id="ARBA00022723"/>
    </source>
</evidence>
<feature type="compositionally biased region" description="Pro residues" evidence="10">
    <location>
        <begin position="155"/>
        <end position="165"/>
    </location>
</feature>
<feature type="region of interest" description="Disordered" evidence="10">
    <location>
        <begin position="1212"/>
        <end position="1235"/>
    </location>
</feature>
<evidence type="ECO:0000313" key="14">
    <source>
        <dbReference type="Proteomes" id="UP000663853"/>
    </source>
</evidence>
<feature type="region of interest" description="Disordered" evidence="10">
    <location>
        <begin position="1322"/>
        <end position="1401"/>
    </location>
</feature>
<dbReference type="SMART" id="SM00355">
    <property type="entry name" value="ZnF_C2H2"/>
    <property type="match status" value="2"/>
</dbReference>
<dbReference type="SUPFAM" id="SSF103473">
    <property type="entry name" value="MFS general substrate transporter"/>
    <property type="match status" value="2"/>
</dbReference>
<keyword evidence="6" id="KW-0862">Zinc</keyword>
<sequence length="1682" mass="180955">MPSPLDPPSDTSNDPFIIESSSQLSSSHHFEPAIHSSNGDDDDYLKPFIVMFRLDPFTTHDGVHGRPVPASARAHINPEGTQWATFEFQLDLGSSPASESESNSEGDPASRSPPDPDVAITPGQLRYPDGEIVPSGVFVELPRSQFQTTWSPAPLFHPLPQPPRQSFPQFENTSRPPTTLHAHSQFNDHNHPFTRVDRTPEPEAAPIQQQSSNSMYPHSLGHRAYHAGSGSESMYASESTLEVGQESSNGYQYAHSSSNTSGSDGYPSTLAPPESDSYSQGGTYHHRAYSQPQQSFTFHFARNDAPPQHALFATPAQMSISSCREGIYPVISGDPGASPAPYSGGNLDPTNRHLLGHAGSSSHYPAEGHYGSDSTLRDDDCRGASHVQSDLGARDTTFPSPHQAQSDLTRRPPHLASYDSHLRGAYFQSAPRGYDQITSRGYEQGAGGLEQPASESYDSRPPSSGVLDRRRSLTYDRPISRTSSGALNHQPPDAFDLSGRDTLDLMDSGSPYPPVPRALDRADSDQLHRSASRSFSPFTRRTSLDSLHESGTITPMRVFDSLARSPSLSPAPSTASSLVNQRSTSQAARQFAPFAPGRMSHGGGGKEHRCPVCDKLCKRPSTLAAHMNSHTGERPHLCPVKSCGSRFSVSSNLKRHIKRHKLPGPEPRGPRKKKTTAVPKDESPQPRPRALQERKNIQPWCPESLRGMRNAKSLSSRPPFAMPNGAAPLPAPLPAVRPRGHPGDENYEDRDSFFYAQEMDQPTPYHPIMWKLRPTLPGPMPSQADREVYNAVKLLDSAYYVIERGHSMANTTPRPTHIALPENTFGESALESSSTEATPAESTSSPAPHHRVAALQSTQPKPPRVSFSRPPANEHQSTRRPSRGGNSIFGRSSSRRAADDPAGLLLPNAWSTEGHDGDKPPPIPSALNPSLDATPLPILSIIVLSIALLGEFLSANVSTPFIIKMVGDFFKDPKNNPSVPDNSQENDADVGYWAGILVSVFFITQFITSLPWATVSDKHGRRAVLFISLLGNALTCTMFGFATTLPQAIVIRLAQGVFNGAVGVARGTVAGITDSSNEGRAYSILGFSWGLGGVAGAIIGGTLESPADKWPAVFVDGRFPLFVSYPYLLPCFTASCVTGLGAFLCLFLGWDGGPRSGLIRLPDDSEGSKPADEEQAPTPSHVEGPSPPGPLQGAARRLSQKFSGYFAHRVRENSRNSSPVPLASPANGNGRSPSVGIGTGSAYGYRSRMNSVAASVRRRRASMTSTARARAGDGFVGSYMTQDENIGLAQRLLMANENNVTNMTDLWVAAAITADNEEVFEDWDSDASGSDGDTRPQASTDASPSQLSPGQQQPSPSRRPSSSRRSYTRSPSRPGTFSSSHMGASLGARLSSTPARRASSVSGRPAIFANTGLDDHGYGYATAIPADQVSISVATEGGTLAPIMEARTSSSASEPTEQAGSTIAPLVIVEERPPSALSQLPLVIIFQYGLLALHGTTHDQIFLSYLVSYYKAGGLGLDPGHFAQLIALMCLAQIVFQFYLYPNIGPPLGRFSHLAMFRIGNALFIPSYLSVVLYRHFASADSGGSLHIMILLSISTAIRYCGTTFAYTSVAVLLNYMSPPHVVSLSNGMAQSVVSLARFVGPVFGGYLWSVSVQDNPNGYGFGFYVCTAVCTLCILHSFTIR</sequence>
<dbReference type="InterPro" id="IPR011701">
    <property type="entry name" value="MFS"/>
</dbReference>
<feature type="transmembrane region" description="Helical" evidence="11">
    <location>
        <begin position="1522"/>
        <end position="1542"/>
    </location>
</feature>
<evidence type="ECO:0000256" key="1">
    <source>
        <dbReference type="ARBA" id="ARBA00004141"/>
    </source>
</evidence>
<feature type="compositionally biased region" description="Basic and acidic residues" evidence="10">
    <location>
        <begin position="518"/>
        <end position="528"/>
    </location>
</feature>
<feature type="region of interest" description="Disordered" evidence="10">
    <location>
        <begin position="564"/>
        <end position="587"/>
    </location>
</feature>
<dbReference type="GO" id="GO:0022857">
    <property type="term" value="F:transmembrane transporter activity"/>
    <property type="evidence" value="ECO:0007669"/>
    <property type="project" value="InterPro"/>
</dbReference>
<feature type="transmembrane region" description="Helical" evidence="11">
    <location>
        <begin position="1554"/>
        <end position="1577"/>
    </location>
</feature>
<feature type="region of interest" description="Disordered" evidence="10">
    <location>
        <begin position="1"/>
        <end position="42"/>
    </location>
</feature>
<feature type="transmembrane region" description="Helical" evidence="11">
    <location>
        <begin position="1662"/>
        <end position="1681"/>
    </location>
</feature>
<feature type="region of interest" description="Disordered" evidence="10">
    <location>
        <begin position="437"/>
        <end position="536"/>
    </location>
</feature>
<dbReference type="PROSITE" id="PS50157">
    <property type="entry name" value="ZINC_FINGER_C2H2_2"/>
    <property type="match status" value="2"/>
</dbReference>
<evidence type="ECO:0000313" key="13">
    <source>
        <dbReference type="EMBL" id="CAE6521438.1"/>
    </source>
</evidence>
<feature type="region of interest" description="Disordered" evidence="10">
    <location>
        <begin position="827"/>
        <end position="928"/>
    </location>
</feature>
<feature type="compositionally biased region" description="Basic and acidic residues" evidence="10">
    <location>
        <begin position="679"/>
        <end position="696"/>
    </location>
</feature>
<feature type="compositionally biased region" description="Low complexity" evidence="10">
    <location>
        <begin position="94"/>
        <end position="105"/>
    </location>
</feature>
<dbReference type="FunFam" id="3.30.160.60:FF:000446">
    <property type="entry name" value="Zinc finger protein"/>
    <property type="match status" value="1"/>
</dbReference>
<feature type="compositionally biased region" description="Polar residues" evidence="10">
    <location>
        <begin position="207"/>
        <end position="216"/>
    </location>
</feature>
<feature type="compositionally biased region" description="Polar residues" evidence="10">
    <location>
        <begin position="1390"/>
        <end position="1401"/>
    </location>
</feature>
<reference evidence="13" key="1">
    <citation type="submission" date="2021-01" db="EMBL/GenBank/DDBJ databases">
        <authorList>
            <person name="Kaushik A."/>
        </authorList>
    </citation>
    <scope>NUCLEOTIDE SEQUENCE</scope>
    <source>
        <strain evidence="13">AG6-10EEA</strain>
    </source>
</reference>
<dbReference type="Gene3D" id="1.20.1250.20">
    <property type="entry name" value="MFS general substrate transporter like domains"/>
    <property type="match status" value="2"/>
</dbReference>
<feature type="region of interest" description="Disordered" evidence="10">
    <location>
        <begin position="649"/>
        <end position="748"/>
    </location>
</feature>
<evidence type="ECO:0000256" key="8">
    <source>
        <dbReference type="ARBA" id="ARBA00023136"/>
    </source>
</evidence>